<dbReference type="EMBL" id="VTPC01090931">
    <property type="protein sequence ID" value="KAF2880680.1"/>
    <property type="molecule type" value="Genomic_DNA"/>
</dbReference>
<feature type="coiled-coil region" evidence="4">
    <location>
        <begin position="251"/>
        <end position="287"/>
    </location>
</feature>
<name>A0A8K0FW82_IGNLU</name>
<keyword evidence="3" id="KW-0966">Cell projection</keyword>
<gene>
    <name evidence="5" type="ORF">ILUMI_25499</name>
</gene>
<evidence type="ECO:0000256" key="4">
    <source>
        <dbReference type="SAM" id="Coils"/>
    </source>
</evidence>
<evidence type="ECO:0008006" key="7">
    <source>
        <dbReference type="Google" id="ProtNLM"/>
    </source>
</evidence>
<comment type="subcellular location">
    <subcellularLocation>
        <location evidence="1">Cell projection</location>
        <location evidence="1">Cilium</location>
    </subcellularLocation>
</comment>
<accession>A0A8K0FW82</accession>
<proteinExistence type="predicted"/>
<keyword evidence="4" id="KW-0175">Coiled coil</keyword>
<evidence type="ECO:0000313" key="5">
    <source>
        <dbReference type="EMBL" id="KAF2880680.1"/>
    </source>
</evidence>
<keyword evidence="6" id="KW-1185">Reference proteome</keyword>
<feature type="non-terminal residue" evidence="5">
    <location>
        <position position="397"/>
    </location>
</feature>
<evidence type="ECO:0000256" key="3">
    <source>
        <dbReference type="ARBA" id="ARBA00023273"/>
    </source>
</evidence>
<dbReference type="PANTHER" id="PTHR31183:SF1">
    <property type="entry name" value="CILIA- AND FLAGELLA-ASSOCIATED PROTEIN 53"/>
    <property type="match status" value="1"/>
</dbReference>
<organism evidence="5 6">
    <name type="scientific">Ignelater luminosus</name>
    <name type="common">Cucubano</name>
    <name type="synonym">Pyrophorus luminosus</name>
    <dbReference type="NCBI Taxonomy" id="2038154"/>
    <lineage>
        <taxon>Eukaryota</taxon>
        <taxon>Metazoa</taxon>
        <taxon>Ecdysozoa</taxon>
        <taxon>Arthropoda</taxon>
        <taxon>Hexapoda</taxon>
        <taxon>Insecta</taxon>
        <taxon>Pterygota</taxon>
        <taxon>Neoptera</taxon>
        <taxon>Endopterygota</taxon>
        <taxon>Coleoptera</taxon>
        <taxon>Polyphaga</taxon>
        <taxon>Elateriformia</taxon>
        <taxon>Elateroidea</taxon>
        <taxon>Elateridae</taxon>
        <taxon>Agrypninae</taxon>
        <taxon>Pyrophorini</taxon>
        <taxon>Ignelater</taxon>
    </lineage>
</organism>
<dbReference type="InterPro" id="IPR043596">
    <property type="entry name" value="CFAP53/TCHP"/>
</dbReference>
<protein>
    <recommendedName>
        <fullName evidence="7">Trichohyalin-plectin-homology domain-containing protein</fullName>
    </recommendedName>
</protein>
<dbReference type="OrthoDB" id="75950at2759"/>
<dbReference type="Proteomes" id="UP000801492">
    <property type="component" value="Unassembled WGS sequence"/>
</dbReference>
<keyword evidence="2" id="KW-0969">Cilium</keyword>
<comment type="caution">
    <text evidence="5">The sequence shown here is derived from an EMBL/GenBank/DDBJ whole genome shotgun (WGS) entry which is preliminary data.</text>
</comment>
<feature type="coiled-coil region" evidence="4">
    <location>
        <begin position="338"/>
        <end position="394"/>
    </location>
</feature>
<dbReference type="PANTHER" id="PTHR31183">
    <property type="entry name" value="TRICHOPLEIN KERATIN FILAMENT-BINDING PROTEIN FAMILY MEMBER"/>
    <property type="match status" value="1"/>
</dbReference>
<evidence type="ECO:0000256" key="1">
    <source>
        <dbReference type="ARBA" id="ARBA00004138"/>
    </source>
</evidence>
<reference evidence="5" key="1">
    <citation type="submission" date="2019-08" db="EMBL/GenBank/DDBJ databases">
        <title>The genome of the North American firefly Photinus pyralis.</title>
        <authorList>
            <consortium name="Photinus pyralis genome working group"/>
            <person name="Fallon T.R."/>
            <person name="Sander Lower S.E."/>
            <person name="Weng J.-K."/>
        </authorList>
    </citation>
    <scope>NUCLEOTIDE SEQUENCE</scope>
    <source>
        <strain evidence="5">TRF0915ILg1</strain>
        <tissue evidence="5">Whole body</tissue>
    </source>
</reference>
<evidence type="ECO:0000256" key="2">
    <source>
        <dbReference type="ARBA" id="ARBA00023069"/>
    </source>
</evidence>
<feature type="coiled-coil region" evidence="4">
    <location>
        <begin position="133"/>
        <end position="160"/>
    </location>
</feature>
<dbReference type="GO" id="GO:0005929">
    <property type="term" value="C:cilium"/>
    <property type="evidence" value="ECO:0007669"/>
    <property type="project" value="UniProtKB-SubCell"/>
</dbReference>
<evidence type="ECO:0000313" key="6">
    <source>
        <dbReference type="Proteomes" id="UP000801492"/>
    </source>
</evidence>
<dbReference type="AlphaFoldDB" id="A0A8K0FW82"/>
<sequence>MKIRTRPQPVPVDIKFPCPVTQRCWAHPGRGANTDQEVRLLLYKQRKDGDYVRSTEEAKIKLGKERFSTKFDKHAEKRRFQSEIQKRLNIRLQEYDESIDKRREKLRDIFAKEEREFYWETLDKAQRGDETRLETMKQRAAQLIAKREAERNEIVKQKRLQQYMLRCVDLRGALAKKHLMESKNGQLQQIRENEARREAERETENMWHDLAMKEVEAKREREEYDALNRYERDKANEKVWDTQVQANDLLKVEQRRMAEEERIELEKLQERLRKEEIEALLEKQRKRDEMDRQLRQQLCIQQKFLDQRKKEETALEQAFILLTQLELDREKAKILDTTTVAKREMAQYRASLRELERQRQDEERQLNELLDEHKRIIQKQQDEAKCKIEAAKKKLHK</sequence>